<gene>
    <name evidence="1" type="ORF">AMORRO_LOCUS16361</name>
</gene>
<protein>
    <submittedName>
        <fullName evidence="1">15993_t:CDS:1</fullName>
    </submittedName>
</protein>
<sequence>MTEYVAGSLLKCFLGDKKPTIDRELDALFKNSAGPSVSRET</sequence>
<accession>A0A9N9J6E1</accession>
<organism evidence="1 2">
    <name type="scientific">Acaulospora morrowiae</name>
    <dbReference type="NCBI Taxonomy" id="94023"/>
    <lineage>
        <taxon>Eukaryota</taxon>
        <taxon>Fungi</taxon>
        <taxon>Fungi incertae sedis</taxon>
        <taxon>Mucoromycota</taxon>
        <taxon>Glomeromycotina</taxon>
        <taxon>Glomeromycetes</taxon>
        <taxon>Diversisporales</taxon>
        <taxon>Acaulosporaceae</taxon>
        <taxon>Acaulospora</taxon>
    </lineage>
</organism>
<reference evidence="1" key="1">
    <citation type="submission" date="2021-06" db="EMBL/GenBank/DDBJ databases">
        <authorList>
            <person name="Kallberg Y."/>
            <person name="Tangrot J."/>
            <person name="Rosling A."/>
        </authorList>
    </citation>
    <scope>NUCLEOTIDE SEQUENCE</scope>
    <source>
        <strain evidence="1">CL551</strain>
    </source>
</reference>
<comment type="caution">
    <text evidence="1">The sequence shown here is derived from an EMBL/GenBank/DDBJ whole genome shotgun (WGS) entry which is preliminary data.</text>
</comment>
<feature type="non-terminal residue" evidence="1">
    <location>
        <position position="1"/>
    </location>
</feature>
<dbReference type="Proteomes" id="UP000789342">
    <property type="component" value="Unassembled WGS sequence"/>
</dbReference>
<dbReference type="EMBL" id="CAJVPV010044293">
    <property type="protein sequence ID" value="CAG8767219.1"/>
    <property type="molecule type" value="Genomic_DNA"/>
</dbReference>
<proteinExistence type="predicted"/>
<evidence type="ECO:0000313" key="2">
    <source>
        <dbReference type="Proteomes" id="UP000789342"/>
    </source>
</evidence>
<dbReference type="AlphaFoldDB" id="A0A9N9J6E1"/>
<evidence type="ECO:0000313" key="1">
    <source>
        <dbReference type="EMBL" id="CAG8767219.1"/>
    </source>
</evidence>
<keyword evidence="2" id="KW-1185">Reference proteome</keyword>
<name>A0A9N9J6E1_9GLOM</name>